<dbReference type="AlphaFoldDB" id="A0A4U7B618"/>
<protein>
    <submittedName>
        <fullName evidence="2">Uncharacterized protein</fullName>
    </submittedName>
</protein>
<proteinExistence type="predicted"/>
<evidence type="ECO:0000313" key="3">
    <source>
        <dbReference type="Proteomes" id="UP000308133"/>
    </source>
</evidence>
<dbReference type="Proteomes" id="UP000308133">
    <property type="component" value="Unassembled WGS sequence"/>
</dbReference>
<reference evidence="2 3" key="1">
    <citation type="submission" date="2018-02" db="EMBL/GenBank/DDBJ databases">
        <title>Draft genome sequences of Elsinoe sp., causing black scab on jojoba.</title>
        <authorList>
            <person name="Stodart B."/>
            <person name="Jeffress S."/>
            <person name="Ash G."/>
            <person name="Arun Chinnappa K."/>
        </authorList>
    </citation>
    <scope>NUCLEOTIDE SEQUENCE [LARGE SCALE GENOMIC DNA]</scope>
    <source>
        <strain evidence="2 3">Hillstone_2</strain>
    </source>
</reference>
<feature type="region of interest" description="Disordered" evidence="1">
    <location>
        <begin position="1"/>
        <end position="26"/>
    </location>
</feature>
<organism evidence="2 3">
    <name type="scientific">Elsinoe australis</name>
    <dbReference type="NCBI Taxonomy" id="40998"/>
    <lineage>
        <taxon>Eukaryota</taxon>
        <taxon>Fungi</taxon>
        <taxon>Dikarya</taxon>
        <taxon>Ascomycota</taxon>
        <taxon>Pezizomycotina</taxon>
        <taxon>Dothideomycetes</taxon>
        <taxon>Dothideomycetidae</taxon>
        <taxon>Myriangiales</taxon>
        <taxon>Elsinoaceae</taxon>
        <taxon>Elsinoe</taxon>
    </lineage>
</organism>
<dbReference type="EMBL" id="PTQR01000045">
    <property type="protein sequence ID" value="TKX24206.1"/>
    <property type="molecule type" value="Genomic_DNA"/>
</dbReference>
<name>A0A4U7B618_9PEZI</name>
<accession>A0A4U7B618</accession>
<comment type="caution">
    <text evidence="2">The sequence shown here is derived from an EMBL/GenBank/DDBJ whole genome shotgun (WGS) entry which is preliminary data.</text>
</comment>
<evidence type="ECO:0000256" key="1">
    <source>
        <dbReference type="SAM" id="MobiDB-lite"/>
    </source>
</evidence>
<evidence type="ECO:0000313" key="2">
    <source>
        <dbReference type="EMBL" id="TKX24206.1"/>
    </source>
</evidence>
<feature type="compositionally biased region" description="Basic and acidic residues" evidence="1">
    <location>
        <begin position="65"/>
        <end position="89"/>
    </location>
</feature>
<feature type="compositionally biased region" description="Basic and acidic residues" evidence="1">
    <location>
        <begin position="1"/>
        <end position="18"/>
    </location>
</feature>
<feature type="compositionally biased region" description="Polar residues" evidence="1">
    <location>
        <begin position="91"/>
        <end position="101"/>
    </location>
</feature>
<gene>
    <name evidence="2" type="ORF">C1H76_3569</name>
</gene>
<sequence length="101" mass="10467">MPGTDRKIFPEKVQDKNGNEQNGLLAPIGNPLGSALNTGLSPIGAGIGKATGPMAEGASNISKPLMEKLGMEDRGEAKNAEENKEKRIGGNEQTGQNPLGL</sequence>
<feature type="region of interest" description="Disordered" evidence="1">
    <location>
        <begin position="55"/>
        <end position="101"/>
    </location>
</feature>